<evidence type="ECO:0000313" key="2">
    <source>
        <dbReference type="Proteomes" id="UP001439875"/>
    </source>
</evidence>
<keyword evidence="2" id="KW-1185">Reference proteome</keyword>
<protein>
    <submittedName>
        <fullName evidence="1">Uncharacterized protein</fullName>
    </submittedName>
</protein>
<dbReference type="EMBL" id="JBBMEW010000001">
    <property type="protein sequence ID" value="MEQ2525170.1"/>
    <property type="molecule type" value="Genomic_DNA"/>
</dbReference>
<comment type="caution">
    <text evidence="1">The sequence shown here is derived from an EMBL/GenBank/DDBJ whole genome shotgun (WGS) entry which is preliminary data.</text>
</comment>
<sequence length="217" mass="24469">MIKNKLALIISAIILIICMILYFPYPNNHDINASMTFMSFPLRNHDGWVPMGIFYSVLFLIALVLIVNGLKKYRIRTLFAVTIIYGLLPLSLITFYQETFANGIKAISYDGSGNCTFESVDENVINGECNITLLNHSNEPVSFELQLVDSVYFEDAVKMESMMNTAGPFQITLPPNQEEIIKLKELLDLKDDPSHITNGSVSMIHIQISDGKRTRVL</sequence>
<evidence type="ECO:0000313" key="1">
    <source>
        <dbReference type="EMBL" id="MEQ2525170.1"/>
    </source>
</evidence>
<accession>A0ACC6S598</accession>
<reference evidence="1" key="1">
    <citation type="submission" date="2024-03" db="EMBL/GenBank/DDBJ databases">
        <title>Human intestinal bacterial collection.</title>
        <authorList>
            <person name="Pauvert C."/>
            <person name="Hitch T.C.A."/>
            <person name="Clavel T."/>
        </authorList>
    </citation>
    <scope>NUCLEOTIDE SEQUENCE</scope>
    <source>
        <strain evidence="1">CLA-AA-H227</strain>
    </source>
</reference>
<name>A0ACC6S598_9BACI</name>
<organism evidence="1 2">
    <name type="scientific">Robertmurraya yapensis</name>
    <name type="common">ex Hitch et al 2024</name>
    <dbReference type="NCBI Taxonomy" id="3133160"/>
    <lineage>
        <taxon>Bacteria</taxon>
        <taxon>Bacillati</taxon>
        <taxon>Bacillota</taxon>
        <taxon>Bacilli</taxon>
        <taxon>Bacillales</taxon>
        <taxon>Bacillaceae</taxon>
        <taxon>Robertmurraya</taxon>
    </lineage>
</organism>
<proteinExistence type="predicted"/>
<gene>
    <name evidence="1" type="ORF">WMO40_00540</name>
</gene>
<dbReference type="Proteomes" id="UP001439875">
    <property type="component" value="Unassembled WGS sequence"/>
</dbReference>